<accession>A0A2Z6C843</accession>
<organism evidence="1 2">
    <name type="scientific">Enterobacter phage EspM4VN</name>
    <dbReference type="NCBI Taxonomy" id="2137745"/>
    <lineage>
        <taxon>Viruses</taxon>
        <taxon>Duplodnaviria</taxon>
        <taxon>Heunggongvirae</taxon>
        <taxon>Uroviricota</taxon>
        <taxon>Caudoviricetes</taxon>
        <taxon>Pantevenvirales</taxon>
        <taxon>Ackermannviridae</taxon>
        <taxon>Aglimvirinae</taxon>
        <taxon>Agtrevirus</taxon>
        <taxon>Agtrevirus EM4</taxon>
    </lineage>
</organism>
<dbReference type="GeneID" id="55806103"/>
<evidence type="ECO:0000313" key="2">
    <source>
        <dbReference type="Proteomes" id="UP000248666"/>
    </source>
</evidence>
<protein>
    <submittedName>
        <fullName evidence="1">Uncharacterized protein</fullName>
    </submittedName>
</protein>
<evidence type="ECO:0000313" key="1">
    <source>
        <dbReference type="EMBL" id="BBD52183.1"/>
    </source>
</evidence>
<sequence length="180" mass="20233">MFTVVVSYHAENAADASAKFAEHIRGGGHNVFITEYTRPVKPGDGLSATVTHKITSKEPESLFNRMEEYASGGVEIPDELVDVYFEGLIYYIHAMPKDVTNEQMMYILNIALNAACINRTNYNNLRNMYLTDRHNDAGPTVEMLSLRSIQEAVNILSNKVLGVELLTTINNKEEVKWPVH</sequence>
<dbReference type="RefSeq" id="YP_009876907.1">
    <property type="nucleotide sequence ID" value="NC_049384.1"/>
</dbReference>
<dbReference type="KEGG" id="vg:55806103"/>
<dbReference type="InterPro" id="IPR057105">
    <property type="entry name" value="ACT-containing_phage"/>
</dbReference>
<dbReference type="Proteomes" id="UP000248666">
    <property type="component" value="Segment"/>
</dbReference>
<name>A0A2Z6C843_9CAUD</name>
<keyword evidence="2" id="KW-1185">Reference proteome</keyword>
<dbReference type="Pfam" id="PF24021">
    <property type="entry name" value="ACT_phage"/>
    <property type="match status" value="1"/>
</dbReference>
<proteinExistence type="predicted"/>
<reference evidence="1 2" key="1">
    <citation type="submission" date="2018-02" db="EMBL/GenBank/DDBJ databases">
        <title>Isolation and characterization of bacteriophage of Enterobacter asburiae, a cause of soft rot disease of plants in Vietnam.</title>
        <authorList>
            <person name="Doi K."/>
            <person name="Nagayoshi Y."/>
            <person name="Fujino Y."/>
            <person name="Thanh N.C."/>
        </authorList>
    </citation>
    <scope>NUCLEOTIDE SEQUENCE [LARGE SCALE GENOMIC DNA]</scope>
</reference>
<dbReference type="EMBL" id="LC373201">
    <property type="protein sequence ID" value="BBD52183.1"/>
    <property type="molecule type" value="Genomic_DNA"/>
</dbReference>